<organism evidence="4 5">
    <name type="scientific">Halalkalibacter akibai (strain ATCC 43226 / DSM 21942 / CIP 109018 / JCM 9157 / 1139)</name>
    <name type="common">Bacillus akibai</name>
    <dbReference type="NCBI Taxonomy" id="1236973"/>
    <lineage>
        <taxon>Bacteria</taxon>
        <taxon>Bacillati</taxon>
        <taxon>Bacillota</taxon>
        <taxon>Bacilli</taxon>
        <taxon>Bacillales</taxon>
        <taxon>Bacillaceae</taxon>
        <taxon>Halalkalibacter</taxon>
    </lineage>
</organism>
<evidence type="ECO:0000256" key="3">
    <source>
        <dbReference type="PROSITE-ProRule" id="PRU00339"/>
    </source>
</evidence>
<dbReference type="InterPro" id="IPR011990">
    <property type="entry name" value="TPR-like_helical_dom_sf"/>
</dbReference>
<dbReference type="PANTHER" id="PTHR44858">
    <property type="entry name" value="TETRATRICOPEPTIDE REPEAT PROTEIN 6"/>
    <property type="match status" value="1"/>
</dbReference>
<dbReference type="InterPro" id="IPR050498">
    <property type="entry name" value="Ycf3"/>
</dbReference>
<name>W4QR66_HALA3</name>
<protein>
    <recommendedName>
        <fullName evidence="6">Tetratricopeptide repeat protein</fullName>
    </recommendedName>
</protein>
<evidence type="ECO:0000256" key="1">
    <source>
        <dbReference type="ARBA" id="ARBA00022737"/>
    </source>
</evidence>
<sequence length="325" mass="38185">MSNWLNSWQSIFKETEKKWALMSSEEQEDQLKYLEETAGALLDQWTELDEKINDLREHLGETTLEPYESKGTTYYQLEMFEKAVEELEQERPSGEKDDLRRLYIGFASLFASKLSKARETFLYILQVSRRPPIRHFAFVGLGCLQTQEERVDDAIASFHSAKELTSTTDVVYNLGICYFHDEAFALAKEYLMSYCEEVPEDGEAFFYLGCCQWQLGEKDIAWASWTTSIHLLDSEEALLSLAYVCEWHGYHFVAVHCYRRIKEKHGNSTKVLHGLAWNYALMDDKENALKYFREVLWLDPSNRNIKKSLNWLEETWPEIQRLQVE</sequence>
<evidence type="ECO:0008006" key="6">
    <source>
        <dbReference type="Google" id="ProtNLM"/>
    </source>
</evidence>
<dbReference type="SUPFAM" id="SSF48452">
    <property type="entry name" value="TPR-like"/>
    <property type="match status" value="2"/>
</dbReference>
<dbReference type="STRING" id="1236973.JCM9157_1658"/>
<dbReference type="Gene3D" id="1.25.40.10">
    <property type="entry name" value="Tetratricopeptide repeat domain"/>
    <property type="match status" value="1"/>
</dbReference>
<keyword evidence="2 3" id="KW-0802">TPR repeat</keyword>
<reference evidence="4 5" key="1">
    <citation type="journal article" date="2014" name="Genome Announc.">
        <title>Draft Genome Sequences of Three Alkaliphilic Bacillus Strains, Bacillus wakoensis JCM 9140T, Bacillus akibai JCM 9157T, and Bacillus hemicellulosilyticus JCM 9152T.</title>
        <authorList>
            <person name="Yuki M."/>
            <person name="Oshima K."/>
            <person name="Suda W."/>
            <person name="Oshida Y."/>
            <person name="Kitamura K."/>
            <person name="Iida T."/>
            <person name="Hattori M."/>
            <person name="Ohkuma M."/>
        </authorList>
    </citation>
    <scope>NUCLEOTIDE SEQUENCE [LARGE SCALE GENOMIC DNA]</scope>
    <source>
        <strain evidence="4 5">JCM 9157</strain>
    </source>
</reference>
<dbReference type="eggNOG" id="COG0457">
    <property type="taxonomic scope" value="Bacteria"/>
</dbReference>
<evidence type="ECO:0000313" key="5">
    <source>
        <dbReference type="Proteomes" id="UP000018896"/>
    </source>
</evidence>
<dbReference type="AlphaFoldDB" id="W4QR66"/>
<dbReference type="Proteomes" id="UP000018896">
    <property type="component" value="Unassembled WGS sequence"/>
</dbReference>
<dbReference type="SMART" id="SM00028">
    <property type="entry name" value="TPR"/>
    <property type="match status" value="3"/>
</dbReference>
<evidence type="ECO:0000313" key="4">
    <source>
        <dbReference type="EMBL" id="GAE34590.1"/>
    </source>
</evidence>
<dbReference type="PROSITE" id="PS50005">
    <property type="entry name" value="TPR"/>
    <property type="match status" value="1"/>
</dbReference>
<accession>W4QR66</accession>
<proteinExistence type="predicted"/>
<dbReference type="InterPro" id="IPR019734">
    <property type="entry name" value="TPR_rpt"/>
</dbReference>
<keyword evidence="1" id="KW-0677">Repeat</keyword>
<dbReference type="OrthoDB" id="2937463at2"/>
<dbReference type="Pfam" id="PF13181">
    <property type="entry name" value="TPR_8"/>
    <property type="match status" value="1"/>
</dbReference>
<feature type="repeat" description="TPR" evidence="3">
    <location>
        <begin position="269"/>
        <end position="302"/>
    </location>
</feature>
<dbReference type="RefSeq" id="WP_035663539.1">
    <property type="nucleotide sequence ID" value="NZ_BAUV01000009.1"/>
</dbReference>
<evidence type="ECO:0000256" key="2">
    <source>
        <dbReference type="ARBA" id="ARBA00022803"/>
    </source>
</evidence>
<comment type="caution">
    <text evidence="4">The sequence shown here is derived from an EMBL/GenBank/DDBJ whole genome shotgun (WGS) entry which is preliminary data.</text>
</comment>
<dbReference type="EMBL" id="BAUV01000009">
    <property type="protein sequence ID" value="GAE34590.1"/>
    <property type="molecule type" value="Genomic_DNA"/>
</dbReference>
<keyword evidence="5" id="KW-1185">Reference proteome</keyword>
<gene>
    <name evidence="4" type="ORF">JCM9157_1658</name>
</gene>
<dbReference type="PANTHER" id="PTHR44858:SF1">
    <property type="entry name" value="UDP-N-ACETYLGLUCOSAMINE--PEPTIDE N-ACETYLGLUCOSAMINYLTRANSFERASE SPINDLY-RELATED"/>
    <property type="match status" value="1"/>
</dbReference>